<dbReference type="InterPro" id="IPR018484">
    <property type="entry name" value="FGGY_N"/>
</dbReference>
<sequence>MGGESVSFIAVDLGASSGRVALGRLEGQPPQQRLSIEILHRFPNGGVPVRGGLYWDVLNIWREILHGLKLAAGRGEVASVGVNTWGVDYGLVDKRGELLGGVRHYRDSRTDGVLTRAFGLMPRADLYAHTGIQLLPINTAFQLLCESPTRLESAHKLLMTPDLFHFWLSGKAVCERTIASTSQMYDPRSREWSKSVLDALNLPANLLPEPVPAGTDLGPLTPEVSRLTNLSGTQVIAPAAHDTASAVAAVPAEGQDWAFVSSGTWTLVGLEVPEPVLTPAALAAELTNEAGANDQTLLMKNGMGLWLLQQCDLAWKLDYADLYAQAAQVEAGPLIDPEDARFAAPGADMPQRVQAYCLETQQTPPQTPAEITRCIVESLAQATAKALTVLEEVSGKHLNTVHIVGGGSQIALLNQRIADLSGKTVMAGPVEATLIGNLLIQAQTLGYLRRDELRGVVRRSETVQIFEPAALEAAHA</sequence>
<accession>A0A553V6F1</accession>
<evidence type="ECO:0000256" key="2">
    <source>
        <dbReference type="ARBA" id="ARBA00022679"/>
    </source>
</evidence>
<dbReference type="GO" id="GO:0019301">
    <property type="term" value="P:rhamnose catabolic process"/>
    <property type="evidence" value="ECO:0007669"/>
    <property type="project" value="InterPro"/>
</dbReference>
<comment type="similarity">
    <text evidence="1">Belongs to the FGGY kinase family.</text>
</comment>
<dbReference type="Gene3D" id="3.30.420.40">
    <property type="match status" value="2"/>
</dbReference>
<reference evidence="9 10" key="1">
    <citation type="submission" date="2019-07" db="EMBL/GenBank/DDBJ databases">
        <title>Deinococcus detaillus sp. nov., isolated from humus soil in Antarctica.</title>
        <authorList>
            <person name="Zhang K."/>
        </authorList>
    </citation>
    <scope>NUCLEOTIDE SEQUENCE [LARGE SCALE GENOMIC DNA]</scope>
    <source>
        <strain evidence="9 10">H1</strain>
    </source>
</reference>
<dbReference type="InterPro" id="IPR018485">
    <property type="entry name" value="FGGY_C"/>
</dbReference>
<dbReference type="Proteomes" id="UP000316092">
    <property type="component" value="Unassembled WGS sequence"/>
</dbReference>
<dbReference type="InterPro" id="IPR050406">
    <property type="entry name" value="FGGY_Carb_Kinase"/>
</dbReference>
<name>A0A553V6F1_9DEIO</name>
<evidence type="ECO:0000259" key="7">
    <source>
        <dbReference type="Pfam" id="PF00370"/>
    </source>
</evidence>
<dbReference type="Pfam" id="PF02782">
    <property type="entry name" value="FGGY_C"/>
    <property type="match status" value="1"/>
</dbReference>
<keyword evidence="10" id="KW-1185">Reference proteome</keyword>
<evidence type="ECO:0000256" key="3">
    <source>
        <dbReference type="ARBA" id="ARBA00022741"/>
    </source>
</evidence>
<evidence type="ECO:0000256" key="4">
    <source>
        <dbReference type="ARBA" id="ARBA00022777"/>
    </source>
</evidence>
<keyword evidence="6" id="KW-0684">Rhamnose metabolism</keyword>
<keyword evidence="2" id="KW-0808">Transferase</keyword>
<evidence type="ECO:0000256" key="6">
    <source>
        <dbReference type="ARBA" id="ARBA00023308"/>
    </source>
</evidence>
<feature type="domain" description="Carbohydrate kinase FGGY C-terminal" evidence="8">
    <location>
        <begin position="259"/>
        <end position="442"/>
    </location>
</feature>
<keyword evidence="4 9" id="KW-0418">Kinase</keyword>
<keyword evidence="5" id="KW-0067">ATP-binding</keyword>
<dbReference type="InterPro" id="IPR043129">
    <property type="entry name" value="ATPase_NBD"/>
</dbReference>
<evidence type="ECO:0000313" key="10">
    <source>
        <dbReference type="Proteomes" id="UP000316092"/>
    </source>
</evidence>
<dbReference type="OrthoDB" id="9761504at2"/>
<dbReference type="AlphaFoldDB" id="A0A553V6F1"/>
<dbReference type="CDD" id="cd07771">
    <property type="entry name" value="ASKHA_NBD_FGGY_RhaB-like"/>
    <property type="match status" value="1"/>
</dbReference>
<evidence type="ECO:0000259" key="8">
    <source>
        <dbReference type="Pfam" id="PF02782"/>
    </source>
</evidence>
<dbReference type="PANTHER" id="PTHR43095">
    <property type="entry name" value="SUGAR KINASE"/>
    <property type="match status" value="1"/>
</dbReference>
<dbReference type="GO" id="GO:0005524">
    <property type="term" value="F:ATP binding"/>
    <property type="evidence" value="ECO:0007669"/>
    <property type="project" value="UniProtKB-KW"/>
</dbReference>
<dbReference type="Pfam" id="PF00370">
    <property type="entry name" value="FGGY_N"/>
    <property type="match status" value="1"/>
</dbReference>
<protein>
    <submittedName>
        <fullName evidence="9">Rhamnulokinase</fullName>
    </submittedName>
</protein>
<evidence type="ECO:0000313" key="9">
    <source>
        <dbReference type="EMBL" id="TSA88055.1"/>
    </source>
</evidence>
<dbReference type="InterPro" id="IPR013449">
    <property type="entry name" value="Rhamnulokinase"/>
</dbReference>
<organism evidence="9 10">
    <name type="scientific">Deinococcus detaillensis</name>
    <dbReference type="NCBI Taxonomy" id="2592048"/>
    <lineage>
        <taxon>Bacteria</taxon>
        <taxon>Thermotogati</taxon>
        <taxon>Deinococcota</taxon>
        <taxon>Deinococci</taxon>
        <taxon>Deinococcales</taxon>
        <taxon>Deinococcaceae</taxon>
        <taxon>Deinococcus</taxon>
    </lineage>
</organism>
<evidence type="ECO:0000256" key="1">
    <source>
        <dbReference type="ARBA" id="ARBA00009156"/>
    </source>
</evidence>
<feature type="domain" description="Carbohydrate kinase FGGY N-terminal" evidence="7">
    <location>
        <begin position="9"/>
        <end position="247"/>
    </location>
</feature>
<comment type="caution">
    <text evidence="9">The sequence shown here is derived from an EMBL/GenBank/DDBJ whole genome shotgun (WGS) entry which is preliminary data.</text>
</comment>
<evidence type="ECO:0000256" key="5">
    <source>
        <dbReference type="ARBA" id="ARBA00022840"/>
    </source>
</evidence>
<keyword evidence="3" id="KW-0547">Nucleotide-binding</keyword>
<gene>
    <name evidence="9" type="ORF">FNU79_02170</name>
</gene>
<proteinExistence type="inferred from homology"/>
<dbReference type="EMBL" id="VKDB01000001">
    <property type="protein sequence ID" value="TSA88055.1"/>
    <property type="molecule type" value="Genomic_DNA"/>
</dbReference>
<dbReference type="SUPFAM" id="SSF53067">
    <property type="entry name" value="Actin-like ATPase domain"/>
    <property type="match status" value="2"/>
</dbReference>
<dbReference type="GO" id="GO:0008993">
    <property type="term" value="F:rhamnulokinase activity"/>
    <property type="evidence" value="ECO:0007669"/>
    <property type="project" value="InterPro"/>
</dbReference>